<dbReference type="Proteomes" id="UP000011274">
    <property type="component" value="Segment"/>
</dbReference>
<dbReference type="Gene3D" id="1.10.443.10">
    <property type="entry name" value="Intergrase catalytic core"/>
    <property type="match status" value="1"/>
</dbReference>
<comment type="similarity">
    <text evidence="1">Belongs to the 'phage' integrase family.</text>
</comment>
<keyword evidence="5" id="KW-1185">Reference proteome</keyword>
<evidence type="ECO:0000313" key="5">
    <source>
        <dbReference type="Proteomes" id="UP000011274"/>
    </source>
</evidence>
<dbReference type="EMBL" id="EU522111">
    <property type="protein sequence ID" value="ACD03541.1"/>
    <property type="molecule type" value="Genomic_DNA"/>
</dbReference>
<dbReference type="GO" id="GO:0003677">
    <property type="term" value="F:DNA binding"/>
    <property type="evidence" value="ECO:0007669"/>
    <property type="project" value="InterPro"/>
</dbReference>
<dbReference type="InterPro" id="IPR013762">
    <property type="entry name" value="Integrase-like_cat_sf"/>
</dbReference>
<organism evidence="4 5">
    <name type="scientific">Musca hytrovirus</name>
    <name type="common">isolate Musca domestica/United States/Boucias/-</name>
    <name type="synonym">MHV</name>
    <dbReference type="NCBI Taxonomy" id="523909"/>
    <lineage>
        <taxon>Viruses</taxon>
        <taxon>Viruses incertae sedis</taxon>
        <taxon>Naldaviricetes</taxon>
        <taxon>Lefavirales</taxon>
        <taxon>Hytrosaviridae</taxon>
        <taxon>Muscavirus</taxon>
        <taxon>Muscavirus musdomesticae</taxon>
    </lineage>
</organism>
<sequence>MDNVVASVSQLCNLNKKFHCKKREHQLKSLTKYLREFKDFSAEEFVNFVCRQYIDSLSKCKRFCSQSIYNRVCAIQSRLDINVMSRRRYNSVLKNLRKLFNPYSTDTEFYTNTGTCISIPPEEFQRLRQNAKFLIDQNHTNVPDRWILNTYTDEEIEIVHNYFRLNLENFLNHRRHTVSSSFDITFIELCMLIVFNYNTPRRIAEIMDLRLHQVEQLIVHNTLNIKSKDGYSIDCIYISVALADLLNRFVQRLYPNAFETLGPDFKIFTSTYKMYYTRMRNALKTLIGEERLKNLRIFHGFRNYYANKHLSADECQRILGHRSVRMTKKYARGHRLTAECETQRKNKVLDYLNKIDTNK</sequence>
<dbReference type="KEGG" id="vg:6295401"/>
<dbReference type="InterPro" id="IPR011010">
    <property type="entry name" value="DNA_brk_join_enz"/>
</dbReference>
<organismHost>
    <name type="scientific">Musca domestica</name>
    <name type="common">House fly</name>
    <dbReference type="NCBI Taxonomy" id="7370"/>
</organismHost>
<dbReference type="OrthoDB" id="41043at10239"/>
<dbReference type="GO" id="GO:0006310">
    <property type="term" value="P:DNA recombination"/>
    <property type="evidence" value="ECO:0007669"/>
    <property type="project" value="UniProtKB-KW"/>
</dbReference>
<dbReference type="GO" id="GO:0015074">
    <property type="term" value="P:DNA integration"/>
    <property type="evidence" value="ECO:0007669"/>
    <property type="project" value="InterPro"/>
</dbReference>
<dbReference type="Pfam" id="PF00589">
    <property type="entry name" value="Phage_integrase"/>
    <property type="match status" value="1"/>
</dbReference>
<reference evidence="4 5" key="1">
    <citation type="journal article" date="2008" name="Virology">
        <title>Sequence analysis of a non-classified, non-occluded DNA virus that causes salivary gland hypertrophy of Musca domestica, MdSGHV.</title>
        <authorList>
            <person name="Garcia-Maruniak A."/>
            <person name="Maruniak J.E."/>
            <person name="Farmerie W."/>
            <person name="Boucias D.G."/>
        </authorList>
    </citation>
    <scope>NUCLEOTIDE SEQUENCE [LARGE SCALE GENOMIC DNA]</scope>
    <source>
        <strain evidence="5">Isolate Musca domestica/United States/Boucias/-</strain>
    </source>
</reference>
<protein>
    <recommendedName>
        <fullName evidence="3">Tyr recombinase domain-containing protein</fullName>
    </recommendedName>
</protein>
<dbReference type="InterPro" id="IPR002104">
    <property type="entry name" value="Integrase_catalytic"/>
</dbReference>
<gene>
    <name evidence="4" type="ORF">MdSGHV082</name>
</gene>
<proteinExistence type="inferred from homology"/>
<name>B2YG59_MHVB</name>
<dbReference type="RefSeq" id="YP_001883410.1">
    <property type="nucleotide sequence ID" value="NC_010671.1"/>
</dbReference>
<evidence type="ECO:0000256" key="1">
    <source>
        <dbReference type="ARBA" id="ARBA00008857"/>
    </source>
</evidence>
<feature type="domain" description="Tyr recombinase" evidence="3">
    <location>
        <begin position="191"/>
        <end position="332"/>
    </location>
</feature>
<evidence type="ECO:0000256" key="2">
    <source>
        <dbReference type="ARBA" id="ARBA00023172"/>
    </source>
</evidence>
<keyword evidence="2" id="KW-0233">DNA recombination</keyword>
<dbReference type="SUPFAM" id="SSF56349">
    <property type="entry name" value="DNA breaking-rejoining enzymes"/>
    <property type="match status" value="1"/>
</dbReference>
<dbReference type="GeneID" id="6295401"/>
<evidence type="ECO:0000259" key="3">
    <source>
        <dbReference type="Pfam" id="PF00589"/>
    </source>
</evidence>
<accession>B2YG59</accession>
<evidence type="ECO:0000313" key="4">
    <source>
        <dbReference type="EMBL" id="ACD03541.1"/>
    </source>
</evidence>